<evidence type="ECO:0000259" key="2">
    <source>
        <dbReference type="Pfam" id="PF09925"/>
    </source>
</evidence>
<organism evidence="3 4">
    <name type="scientific">Pseudomonas asplenii</name>
    <dbReference type="NCBI Taxonomy" id="53407"/>
    <lineage>
        <taxon>Bacteria</taxon>
        <taxon>Pseudomonadati</taxon>
        <taxon>Pseudomonadota</taxon>
        <taxon>Gammaproteobacteria</taxon>
        <taxon>Pseudomonadales</taxon>
        <taxon>Pseudomonadaceae</taxon>
        <taxon>Pseudomonas</taxon>
    </lineage>
</organism>
<dbReference type="InterPro" id="IPR018677">
    <property type="entry name" value="DUF2157"/>
</dbReference>
<dbReference type="AlphaFoldDB" id="A0A0N0VIG3"/>
<evidence type="ECO:0000313" key="4">
    <source>
        <dbReference type="Proteomes" id="UP000037931"/>
    </source>
</evidence>
<protein>
    <submittedName>
        <fullName evidence="3">Putative membrane protein (DUF2157)</fullName>
    </submittedName>
</protein>
<dbReference type="EMBL" id="JSYZ01000027">
    <property type="protein sequence ID" value="KPA87605.1"/>
    <property type="molecule type" value="Genomic_DNA"/>
</dbReference>
<dbReference type="Proteomes" id="UP000037931">
    <property type="component" value="Unassembled WGS sequence"/>
</dbReference>
<comment type="caution">
    <text evidence="3">The sequence shown here is derived from an EMBL/GenBank/DDBJ whole genome shotgun (WGS) entry which is preliminary data.</text>
</comment>
<feature type="transmembrane region" description="Helical" evidence="1">
    <location>
        <begin position="326"/>
        <end position="343"/>
    </location>
</feature>
<accession>A0A0N0VIG3</accession>
<dbReference type="OrthoDB" id="1120077at2"/>
<feature type="transmembrane region" description="Helical" evidence="1">
    <location>
        <begin position="74"/>
        <end position="95"/>
    </location>
</feature>
<keyword evidence="1" id="KW-1133">Transmembrane helix</keyword>
<feature type="transmembrane region" description="Helical" evidence="1">
    <location>
        <begin position="211"/>
        <end position="229"/>
    </location>
</feature>
<reference evidence="3 4" key="1">
    <citation type="journal article" date="2015" name="PLoS ONE">
        <title>Rice-Infecting Pseudomonas Genomes Are Highly Accessorized and Harbor Multiple Putative Virulence Mechanisms to Cause Sheath Brown Rot.</title>
        <authorList>
            <person name="Quibod I.L."/>
            <person name="Grande G."/>
            <person name="Oreiro E.G."/>
            <person name="Borja F.N."/>
            <person name="Dossa G.S."/>
            <person name="Mauleon R."/>
            <person name="Cruz C.V."/>
            <person name="Oliva R."/>
        </authorList>
    </citation>
    <scope>NUCLEOTIDE SEQUENCE [LARGE SCALE GENOMIC DNA]</scope>
    <source>
        <strain evidence="3 4">IRRI 6609</strain>
    </source>
</reference>
<keyword evidence="4" id="KW-1185">Reference proteome</keyword>
<gene>
    <name evidence="3" type="ORF">PF66_05824</name>
</gene>
<feature type="transmembrane region" description="Helical" evidence="1">
    <location>
        <begin position="275"/>
        <end position="292"/>
    </location>
</feature>
<feature type="transmembrane region" description="Helical" evidence="1">
    <location>
        <begin position="133"/>
        <end position="156"/>
    </location>
</feature>
<keyword evidence="1" id="KW-0812">Transmembrane</keyword>
<evidence type="ECO:0000313" key="3">
    <source>
        <dbReference type="EMBL" id="KPA87605.1"/>
    </source>
</evidence>
<feature type="transmembrane region" description="Helical" evidence="1">
    <location>
        <begin position="183"/>
        <end position="205"/>
    </location>
</feature>
<name>A0A0N0VIG3_9PSED</name>
<evidence type="ECO:0000256" key="1">
    <source>
        <dbReference type="SAM" id="Phobius"/>
    </source>
</evidence>
<feature type="transmembrane region" description="Helical" evidence="1">
    <location>
        <begin position="299"/>
        <end position="320"/>
    </location>
</feature>
<proteinExistence type="predicted"/>
<dbReference type="STRING" id="50340.PF66_05824"/>
<keyword evidence="1" id="KW-0472">Membrane</keyword>
<dbReference type="PATRIC" id="fig|50340.43.peg.3537"/>
<dbReference type="Pfam" id="PF09925">
    <property type="entry name" value="DUF2157"/>
    <property type="match status" value="1"/>
</dbReference>
<dbReference type="RefSeq" id="WP_054064531.1">
    <property type="nucleotide sequence ID" value="NZ_JSYZ01000027.1"/>
</dbReference>
<feature type="transmembrane region" description="Helical" evidence="1">
    <location>
        <begin position="101"/>
        <end position="121"/>
    </location>
</feature>
<feature type="transmembrane region" description="Helical" evidence="1">
    <location>
        <begin position="241"/>
        <end position="260"/>
    </location>
</feature>
<sequence length="355" mass="39626">MSLLTQTEAQQRADDIRVFQLELDRLEREGALQLSAEQQLGLTRHHQALLAHYRDAFDIDLTTSSRQLSTGMRIASFLGALALAASVFFLFYRFWGTFSTVAQVSTLLLAPLLTFIATMWLQGRDSTGYFTKLAALVAFACFVLDISMLGQIFNIAPSDKAFVVWGLFALLLAYSCNLRLLLLAAIICLAGFVAARVGSWAGVYWLDLGDIPENFFPAAVLLALAARFMPHKRFPGFAMTYRVSALLALLVPVLVLAHWGEGSYLAFDPKRVEQGYQVAGFLLSAAAIWLGVRWHWPDVVNTGVTFFVIFLFTKFYDWWWETLPKYLFFFVVGLAAVLVLVVLKKLRAPQAGGVQ</sequence>
<feature type="transmembrane region" description="Helical" evidence="1">
    <location>
        <begin position="162"/>
        <end position="178"/>
    </location>
</feature>
<feature type="domain" description="DUF2157" evidence="2">
    <location>
        <begin position="46"/>
        <end position="181"/>
    </location>
</feature>